<proteinExistence type="predicted"/>
<accession>A0A7X5TSX0</accession>
<dbReference type="InterPro" id="IPR000408">
    <property type="entry name" value="Reg_chr_condens"/>
</dbReference>
<evidence type="ECO:0000313" key="1">
    <source>
        <dbReference type="EMBL" id="NIH53515.1"/>
    </source>
</evidence>
<dbReference type="EMBL" id="JAAMOX010000001">
    <property type="protein sequence ID" value="NIH53515.1"/>
    <property type="molecule type" value="Genomic_DNA"/>
</dbReference>
<dbReference type="Pfam" id="PF00415">
    <property type="entry name" value="RCC1"/>
    <property type="match status" value="3"/>
</dbReference>
<dbReference type="PANTHER" id="PTHR45982">
    <property type="entry name" value="REGULATOR OF CHROMOSOME CONDENSATION"/>
    <property type="match status" value="1"/>
</dbReference>
<dbReference type="InterPro" id="IPR051553">
    <property type="entry name" value="Ran_GTPase-activating"/>
</dbReference>
<dbReference type="AlphaFoldDB" id="A0A7X5TSX0"/>
<dbReference type="PRINTS" id="PR00633">
    <property type="entry name" value="RCCNDNSATION"/>
</dbReference>
<dbReference type="RefSeq" id="WP_167149182.1">
    <property type="nucleotide sequence ID" value="NZ_JAAMOX010000001.1"/>
</dbReference>
<dbReference type="InterPro" id="IPR009091">
    <property type="entry name" value="RCC1/BLIP-II"/>
</dbReference>
<gene>
    <name evidence="1" type="ORF">FHX76_001383</name>
</gene>
<keyword evidence="2" id="KW-1185">Reference proteome</keyword>
<dbReference type="PANTHER" id="PTHR45982:SF1">
    <property type="entry name" value="REGULATOR OF CHROMOSOME CONDENSATION"/>
    <property type="match status" value="1"/>
</dbReference>
<sequence>MLDNPVHVGDHAAKRKRGVIGRVSKLLVAAGLIAAGSTLAFGPVTDAAYIDQDFAQPSTAISVQTRQVLTTVETGTYAGYGRLPDKRWLAWGDRRFGGGVAVTELSRLNDITETPALAGNTFEKIYSGDKASFGIDNQGIGYFWGTNTDGLFGNGSAVTARFDLPQRGLTSGSLAGKRLASMCVASDGAMAIDTTGGLHSWGVNTSGRLGLGTLSAQSVPALVTALSGKVITACVLTQSHALAIDSSGTLYAWGLGSSGQLGIGSALSSSLPIAVSGLTKVVQIAASAGYSVALDAEGSLFSWGNNRNGQLGLGLVSTDPYLKPVRVNDRGALASLKIKQIDTVSGSVTFALATNGVLYSWGSDFTGGLAQGPVSSSTPEPTPIERATSSLAGAAIDFVSCGSGTCIALDTNGYAHAWGYAGYYLFGNGSSVTTGLTQAAVL</sequence>
<organism evidence="1 2">
    <name type="scientific">Lysinibacter cavernae</name>
    <dbReference type="NCBI Taxonomy" id="1640652"/>
    <lineage>
        <taxon>Bacteria</taxon>
        <taxon>Bacillati</taxon>
        <taxon>Actinomycetota</taxon>
        <taxon>Actinomycetes</taxon>
        <taxon>Micrococcales</taxon>
        <taxon>Microbacteriaceae</taxon>
        <taxon>Lysinibacter</taxon>
    </lineage>
</organism>
<reference evidence="1 2" key="1">
    <citation type="submission" date="2020-02" db="EMBL/GenBank/DDBJ databases">
        <title>Sequencing the genomes of 1000 actinobacteria strains.</title>
        <authorList>
            <person name="Klenk H.-P."/>
        </authorList>
    </citation>
    <scope>NUCLEOTIDE SEQUENCE [LARGE SCALE GENOMIC DNA]</scope>
    <source>
        <strain evidence="1 2">DSM 27960</strain>
    </source>
</reference>
<comment type="caution">
    <text evidence="1">The sequence shown here is derived from an EMBL/GenBank/DDBJ whole genome shotgun (WGS) entry which is preliminary data.</text>
</comment>
<dbReference type="PROSITE" id="PS50012">
    <property type="entry name" value="RCC1_3"/>
    <property type="match status" value="4"/>
</dbReference>
<dbReference type="Proteomes" id="UP000541033">
    <property type="component" value="Unassembled WGS sequence"/>
</dbReference>
<name>A0A7X5TSX0_9MICO</name>
<dbReference type="Gene3D" id="2.130.10.30">
    <property type="entry name" value="Regulator of chromosome condensation 1/beta-lactamase-inhibitor protein II"/>
    <property type="match status" value="2"/>
</dbReference>
<dbReference type="SUPFAM" id="SSF50985">
    <property type="entry name" value="RCC1/BLIP-II"/>
    <property type="match status" value="1"/>
</dbReference>
<protein>
    <submittedName>
        <fullName evidence="1">Alpha-tubulin suppressor-like RCC1 family protein</fullName>
    </submittedName>
</protein>
<evidence type="ECO:0000313" key="2">
    <source>
        <dbReference type="Proteomes" id="UP000541033"/>
    </source>
</evidence>